<feature type="domain" description="Acetyl-CoA hydrolase/transferase C-terminal" evidence="1">
    <location>
        <begin position="338"/>
        <end position="501"/>
    </location>
</feature>
<sequence>MRRPEVTTCLSDPHEIADRIIAHTGGRIVLGLPLGLGKSPHVANALFERARCDPAIRLQIFTALTLEPPPLKSDLERRFLEPVFARTMGGYPEFAYAAAQRAGDMPPNVEVNEFFFQAGSRLGNPDAQRSYISANYTHAVRTLLDQGVNVIAQIVARRGDRFSLSCNSDMTLDLLHARETGKAGFLLIGQVNDELPFMTGPADLPGDAFAMILDSAETRFPLFGPPKQPVSAAQHAIGVHVASLVKDGGSLQIGIGEIGDAVAHALILREQRPQHFRSAIDALLVAGQVRPPVETGAFGRGLYAPTEMLVDGFVELIRAGVVKREVHGAVLHGGFFVGPRAFYAALRDMDEAARGRIQMRGISYVNALYGDEEGKRAARVDARFVNSAMMVTLLGATVSDGLEDGRVVSGVGGQYNFVAQAMELEGARSIITLPATRLHEGVLQSNLVWSYGHETIPRHLRDIVVTEYGVADLRGMSDERVIGRLLAIADSRFQDDLLDAARRAGKIDPEWRIPPEWRGNLPERIAGAISKAAFPAYPFGTDFTPVEQRLLPALQHLAESDGKPGTLAALAARAMRGPAATPDEKEALARMGLGDVQGLRERTYRTLILGALRALP</sequence>
<dbReference type="eggNOG" id="COG0427">
    <property type="taxonomic scope" value="Bacteria"/>
</dbReference>
<dbReference type="InterPro" id="IPR037171">
    <property type="entry name" value="NagB/RpiA_transferase-like"/>
</dbReference>
<dbReference type="SUPFAM" id="SSF100950">
    <property type="entry name" value="NagB/RpiA/CoA transferase-like"/>
    <property type="match status" value="1"/>
</dbReference>
<dbReference type="EMBL" id="ATHL01000153">
    <property type="protein sequence ID" value="EQB07680.1"/>
    <property type="molecule type" value="Genomic_DNA"/>
</dbReference>
<dbReference type="Gene3D" id="3.40.1080.20">
    <property type="entry name" value="Acetyl-CoA hydrolase/transferase C-terminal domain"/>
    <property type="match status" value="1"/>
</dbReference>
<dbReference type="InterPro" id="IPR026888">
    <property type="entry name" value="AcetylCoA_hyd_C"/>
</dbReference>
<dbReference type="RefSeq" id="WP_021236211.1">
    <property type="nucleotide sequence ID" value="NZ_ATHL01000153.1"/>
</dbReference>
<keyword evidence="3" id="KW-1185">Reference proteome</keyword>
<reference evidence="2 3" key="1">
    <citation type="journal article" date="2013" name="Genome Announc.">
        <title>Genome Sequence of Novosphingobium lindaniclasticum LE124T, Isolated from a Hexachlorocyclohexane Dumpsite.</title>
        <authorList>
            <person name="Saxena A."/>
            <person name="Nayyar N."/>
            <person name="Sangwan N."/>
            <person name="Kumari R."/>
            <person name="Khurana J.P."/>
            <person name="Lal R."/>
        </authorList>
    </citation>
    <scope>NUCLEOTIDE SEQUENCE [LARGE SCALE GENOMIC DNA]</scope>
    <source>
        <strain evidence="2 3">LE124</strain>
    </source>
</reference>
<accession>T0I7L2</accession>
<evidence type="ECO:0000313" key="3">
    <source>
        <dbReference type="Proteomes" id="UP000015527"/>
    </source>
</evidence>
<proteinExistence type="predicted"/>
<dbReference type="Pfam" id="PF13336">
    <property type="entry name" value="AcetylCoA_hyd_C"/>
    <property type="match status" value="1"/>
</dbReference>
<evidence type="ECO:0000313" key="2">
    <source>
        <dbReference type="EMBL" id="EQB07680.1"/>
    </source>
</evidence>
<dbReference type="PATRIC" id="fig|1096930.3.peg.4478"/>
<organism evidence="2 3">
    <name type="scientific">Novosphingobium lindaniclasticum LE124</name>
    <dbReference type="NCBI Taxonomy" id="1096930"/>
    <lineage>
        <taxon>Bacteria</taxon>
        <taxon>Pseudomonadati</taxon>
        <taxon>Pseudomonadota</taxon>
        <taxon>Alphaproteobacteria</taxon>
        <taxon>Sphingomonadales</taxon>
        <taxon>Sphingomonadaceae</taxon>
        <taxon>Novosphingobium</taxon>
    </lineage>
</organism>
<dbReference type="InterPro" id="IPR038460">
    <property type="entry name" value="AcetylCoA_hyd_C_sf"/>
</dbReference>
<dbReference type="AlphaFoldDB" id="T0I7L2"/>
<dbReference type="Proteomes" id="UP000015527">
    <property type="component" value="Unassembled WGS sequence"/>
</dbReference>
<evidence type="ECO:0000259" key="1">
    <source>
        <dbReference type="Pfam" id="PF13336"/>
    </source>
</evidence>
<dbReference type="GO" id="GO:0008775">
    <property type="term" value="F:acetate CoA-transferase activity"/>
    <property type="evidence" value="ECO:0007669"/>
    <property type="project" value="InterPro"/>
</dbReference>
<dbReference type="GO" id="GO:0006083">
    <property type="term" value="P:acetate metabolic process"/>
    <property type="evidence" value="ECO:0007669"/>
    <property type="project" value="InterPro"/>
</dbReference>
<dbReference type="PANTHER" id="PTHR21432:SF20">
    <property type="entry name" value="ACETYL-COA HYDROLASE"/>
    <property type="match status" value="1"/>
</dbReference>
<comment type="caution">
    <text evidence="2">The sequence shown here is derived from an EMBL/GenBank/DDBJ whole genome shotgun (WGS) entry which is preliminary data.</text>
</comment>
<name>T0I7L2_9SPHN</name>
<dbReference type="InterPro" id="IPR046433">
    <property type="entry name" value="ActCoA_hydro"/>
</dbReference>
<dbReference type="Gene3D" id="3.40.1080.10">
    <property type="entry name" value="Glutaconate Coenzyme A-transferase"/>
    <property type="match status" value="1"/>
</dbReference>
<protein>
    <recommendedName>
        <fullName evidence="1">Acetyl-CoA hydrolase/transferase C-terminal domain-containing protein</fullName>
    </recommendedName>
</protein>
<dbReference type="PANTHER" id="PTHR21432">
    <property type="entry name" value="ACETYL-COA HYDROLASE-RELATED"/>
    <property type="match status" value="1"/>
</dbReference>
<gene>
    <name evidence="2" type="ORF">L284_22740</name>
</gene>
<dbReference type="Gene3D" id="3.30.750.70">
    <property type="entry name" value="4-hydroxybutyrate coenzyme like domains"/>
    <property type="match status" value="1"/>
</dbReference>